<dbReference type="eggNOG" id="ENOG5033GBP">
    <property type="taxonomic scope" value="Bacteria"/>
</dbReference>
<dbReference type="AlphaFoldDB" id="D0WFT0"/>
<dbReference type="HOGENOM" id="CLU_1045448_0_0_11"/>
<accession>D0WFT0</accession>
<feature type="transmembrane region" description="Helical" evidence="1">
    <location>
        <begin position="222"/>
        <end position="240"/>
    </location>
</feature>
<evidence type="ECO:0000256" key="1">
    <source>
        <dbReference type="SAM" id="Phobius"/>
    </source>
</evidence>
<evidence type="ECO:0000313" key="2">
    <source>
        <dbReference type="EMBL" id="EEZ61343.1"/>
    </source>
</evidence>
<name>D0WFT0_SLAES</name>
<dbReference type="STRING" id="649764.HMPREF0762_00680"/>
<keyword evidence="3" id="KW-1185">Reference proteome</keyword>
<feature type="transmembrane region" description="Helical" evidence="1">
    <location>
        <begin position="133"/>
        <end position="155"/>
    </location>
</feature>
<feature type="transmembrane region" description="Helical" evidence="1">
    <location>
        <begin position="167"/>
        <end position="186"/>
    </location>
</feature>
<comment type="caution">
    <text evidence="2">The sequence shown here is derived from an EMBL/GenBank/DDBJ whole genome shotgun (WGS) entry which is preliminary data.</text>
</comment>
<dbReference type="RefSeq" id="WP_006361925.1">
    <property type="nucleotide sequence ID" value="NZ_GG700630.1"/>
</dbReference>
<keyword evidence="1" id="KW-0812">Transmembrane</keyword>
<proteinExistence type="predicted"/>
<reference evidence="2" key="1">
    <citation type="submission" date="2009-10" db="EMBL/GenBank/DDBJ databases">
        <authorList>
            <person name="Weinstock G."/>
            <person name="Sodergren E."/>
            <person name="Clifton S."/>
            <person name="Fulton L."/>
            <person name="Fulton B."/>
            <person name="Courtney L."/>
            <person name="Fronick C."/>
            <person name="Harrison M."/>
            <person name="Strong C."/>
            <person name="Farmer C."/>
            <person name="Delahaunty K."/>
            <person name="Markovic C."/>
            <person name="Hall O."/>
            <person name="Minx P."/>
            <person name="Tomlinson C."/>
            <person name="Mitreva M."/>
            <person name="Nelson J."/>
            <person name="Hou S."/>
            <person name="Wollam A."/>
            <person name="Pepin K.H."/>
            <person name="Johnson M."/>
            <person name="Bhonagiri V."/>
            <person name="Nash W.E."/>
            <person name="Warren W."/>
            <person name="Chinwalla A."/>
            <person name="Mardis E.R."/>
            <person name="Wilson R.K."/>
        </authorList>
    </citation>
    <scope>NUCLEOTIDE SEQUENCE [LARGE SCALE GENOMIC DNA]</scope>
    <source>
        <strain evidence="2">ATCC 700122</strain>
    </source>
</reference>
<evidence type="ECO:0000313" key="3">
    <source>
        <dbReference type="Proteomes" id="UP000006001"/>
    </source>
</evidence>
<feature type="transmembrane region" description="Helical" evidence="1">
    <location>
        <begin position="67"/>
        <end position="84"/>
    </location>
</feature>
<dbReference type="OrthoDB" id="3174244at2"/>
<organism evidence="2 3">
    <name type="scientific">Slackia exigua (strain ATCC 700122 / DSM 15923 / CIP 105133 / JCM 11022 / KCTC 5966 / S-7)</name>
    <dbReference type="NCBI Taxonomy" id="649764"/>
    <lineage>
        <taxon>Bacteria</taxon>
        <taxon>Bacillati</taxon>
        <taxon>Actinomycetota</taxon>
        <taxon>Coriobacteriia</taxon>
        <taxon>Eggerthellales</taxon>
        <taxon>Eggerthellaceae</taxon>
        <taxon>Slackia</taxon>
    </lineage>
</organism>
<keyword evidence="1" id="KW-1133">Transmembrane helix</keyword>
<dbReference type="EMBL" id="ACUX02000006">
    <property type="protein sequence ID" value="EEZ61343.1"/>
    <property type="molecule type" value="Genomic_DNA"/>
</dbReference>
<gene>
    <name evidence="2" type="ORF">HMPREF0762_00680</name>
</gene>
<dbReference type="Proteomes" id="UP000006001">
    <property type="component" value="Unassembled WGS sequence"/>
</dbReference>
<feature type="transmembrane region" description="Helical" evidence="1">
    <location>
        <begin position="198"/>
        <end position="216"/>
    </location>
</feature>
<feature type="transmembrane region" description="Helical" evidence="1">
    <location>
        <begin position="90"/>
        <end position="112"/>
    </location>
</feature>
<keyword evidence="1" id="KW-0472">Membrane</keyword>
<sequence length="266" mass="27604">MVGIDENGLETELMRHYAAQREAPAAERLYELACLMAKEGARVSEAPARRLGDAGFVAAQVRFVPPWSWGAQLVIVTLMVWSALSCGNAAPVRWAVGLMSAASVLVCVPPLFSSSQHGVIELECACRYNAARVLAARLIVLGCSCALAVALMVAGTSVATGIGALSVTLWACPPYFCSCAGTLAILRRARTPHAVVSSIAWIAVICSALLAISIAFPGIYGPAALAIWGLAAAAALAWLVREALLALRSAAGGLDSFAPHIASTCN</sequence>
<dbReference type="GeneID" id="85007285"/>
<protein>
    <submittedName>
        <fullName evidence="2">Uncharacterized protein</fullName>
    </submittedName>
</protein>